<dbReference type="Pfam" id="PF06999">
    <property type="entry name" value="Suc_Fer-like"/>
    <property type="match status" value="1"/>
</dbReference>
<proteinExistence type="inferred from homology"/>
<feature type="compositionally biased region" description="Basic and acidic residues" evidence="3">
    <location>
        <begin position="113"/>
        <end position="122"/>
    </location>
</feature>
<accession>A0AA39R3B0</accession>
<comment type="caution">
    <text evidence="4">The sequence shown here is derived from an EMBL/GenBank/DDBJ whole genome shotgun (WGS) entry which is preliminary data.</text>
</comment>
<reference evidence="4" key="1">
    <citation type="submission" date="2023-03" db="EMBL/GenBank/DDBJ databases">
        <title>Complete genome of Cladonia borealis.</title>
        <authorList>
            <person name="Park H."/>
        </authorList>
    </citation>
    <scope>NUCLEOTIDE SEQUENCE</scope>
    <source>
        <strain evidence="4">ANT050790</strain>
    </source>
</reference>
<dbReference type="PANTHER" id="PTHR31902:SF7">
    <property type="entry name" value="ALTERED INHERITANCE OF MITOCHONDRIA PROTEIN 32"/>
    <property type="match status" value="1"/>
</dbReference>
<feature type="compositionally biased region" description="Basic and acidic residues" evidence="3">
    <location>
        <begin position="194"/>
        <end position="203"/>
    </location>
</feature>
<comment type="similarity">
    <text evidence="1">Belongs to the AIM32 family.</text>
</comment>
<dbReference type="Gene3D" id="3.40.30.10">
    <property type="entry name" value="Glutaredoxin"/>
    <property type="match status" value="1"/>
</dbReference>
<dbReference type="EMBL" id="JAFEKC020000009">
    <property type="protein sequence ID" value="KAK0513024.1"/>
    <property type="molecule type" value="Genomic_DNA"/>
</dbReference>
<feature type="region of interest" description="Disordered" evidence="3">
    <location>
        <begin position="113"/>
        <end position="143"/>
    </location>
</feature>
<evidence type="ECO:0000313" key="4">
    <source>
        <dbReference type="EMBL" id="KAK0513024.1"/>
    </source>
</evidence>
<evidence type="ECO:0000313" key="5">
    <source>
        <dbReference type="Proteomes" id="UP001166286"/>
    </source>
</evidence>
<name>A0AA39R3B0_9LECA</name>
<evidence type="ECO:0000256" key="2">
    <source>
        <dbReference type="ARBA" id="ARBA00040895"/>
    </source>
</evidence>
<gene>
    <name evidence="4" type="ORF">JMJ35_005041</name>
</gene>
<evidence type="ECO:0000256" key="3">
    <source>
        <dbReference type="SAM" id="MobiDB-lite"/>
    </source>
</evidence>
<dbReference type="InterPro" id="IPR009737">
    <property type="entry name" value="Aim32/Apd1-like"/>
</dbReference>
<dbReference type="SUPFAM" id="SSF52833">
    <property type="entry name" value="Thioredoxin-like"/>
    <property type="match status" value="1"/>
</dbReference>
<feature type="region of interest" description="Disordered" evidence="3">
    <location>
        <begin position="178"/>
        <end position="207"/>
    </location>
</feature>
<dbReference type="CDD" id="cd03062">
    <property type="entry name" value="TRX_Fd_Sucrase"/>
    <property type="match status" value="1"/>
</dbReference>
<evidence type="ECO:0000256" key="1">
    <source>
        <dbReference type="ARBA" id="ARBA00038208"/>
    </source>
</evidence>
<keyword evidence="5" id="KW-1185">Reference proteome</keyword>
<organism evidence="4 5">
    <name type="scientific">Cladonia borealis</name>
    <dbReference type="NCBI Taxonomy" id="184061"/>
    <lineage>
        <taxon>Eukaryota</taxon>
        <taxon>Fungi</taxon>
        <taxon>Dikarya</taxon>
        <taxon>Ascomycota</taxon>
        <taxon>Pezizomycotina</taxon>
        <taxon>Lecanoromycetes</taxon>
        <taxon>OSLEUM clade</taxon>
        <taxon>Lecanoromycetidae</taxon>
        <taxon>Lecanorales</taxon>
        <taxon>Lecanorineae</taxon>
        <taxon>Cladoniaceae</taxon>
        <taxon>Cladonia</taxon>
    </lineage>
</organism>
<dbReference type="AlphaFoldDB" id="A0AA39R3B0"/>
<sequence>MPPYVQHVVIRTGKGDWSSKIEDDMEVEGGVNFARGLKGLVGRGGRLNDPSRPILITNSNEPLPYDAQANQDKFHAVHLYPQNISVSNIPPTTEGHEQFAETFLASPEKRVRLSNASERDQEMSSETASQPEGKKGKHDSLPSVSQLSYPSILICGHNSRDTRCGILGPLLATEFKKHVSSPPPFRNPIPNTTRQDDEIKIDGKQQQQQDILRKEMEGSSRNQPRNQPSLASVALISHIGGHKFAGNVVIYFPKSWRGRGGSGESELAGKGVWYGRVEPRHVWGIVEETVRGGRVVEELCRGVHHGGEEGG</sequence>
<dbReference type="InterPro" id="IPR036249">
    <property type="entry name" value="Thioredoxin-like_sf"/>
</dbReference>
<dbReference type="PANTHER" id="PTHR31902">
    <property type="entry name" value="ACTIN PATCHES DISTAL PROTEIN 1"/>
    <property type="match status" value="1"/>
</dbReference>
<dbReference type="Proteomes" id="UP001166286">
    <property type="component" value="Unassembled WGS sequence"/>
</dbReference>
<protein>
    <recommendedName>
        <fullName evidence="2">Altered inheritance of mitochondria protein 32</fullName>
    </recommendedName>
</protein>